<feature type="compositionally biased region" description="Polar residues" evidence="1">
    <location>
        <begin position="655"/>
        <end position="664"/>
    </location>
</feature>
<sequence length="674" mass="72833">MSTKITTTSFGDQQVVAMQGTENDEEDIPFPSLPDDPQPITESEADWQGSVTSKLTSSDKLGALPLQLEGFRTGRTSRGSSPRIESHSLPSLFSPSASPPALNTELAHVGPSRHATLSEGSLGKDPSRHRVSFDSDRASPTPAPYPNARQALSALNRNSDPGHKDTPGGSQPATTRSPSTSRANSRATSPLRLFQWPALHRSHHREEPFIPVDPFRHEGFTREAAQHELSSTSVGAGRCEYDCTDALPTHYCIPKPQSWGTGIALAQHTVTIVVPRHLYITLFMLRLPSLYFSRVARLFEDAAVSKPDIQRMIDACTEHDHHDGPGGRTNLADGLAMHSGMPSAPGVAVGSAGQVLPVAVPLPGDWALPSVSPALSRFKYSWEVFISSLLKEWKTNNVVSALLLSAILTMFQIEPAASDPVTRTAGLLSLICALMSLIYGCMYIIRFSTMRTMYKAARWAEEARRTNTSLWWNVWVLLAMPVVWLAWSMILFIVAILSYVWRTDASNDPNPRPPVSPLAALGPRIAITVIFAVGLVYLALIVRTLKSYGGSQARPVRGRDPLWRIGSGESGLTGGGVVVEGAPDEEDRRGRQRERGSPRGGISRKDVQQAHTHARQVDANGRVASEQASSMKAAEAAAKEKQVVASLLHKGVLPNPSSQESAASGSGLGTAEKC</sequence>
<evidence type="ECO:0000313" key="3">
    <source>
        <dbReference type="EMBL" id="KZP21911.1"/>
    </source>
</evidence>
<dbReference type="AlphaFoldDB" id="A0A166KHI0"/>
<feature type="compositionally biased region" description="Basic and acidic residues" evidence="1">
    <location>
        <begin position="125"/>
        <end position="137"/>
    </location>
</feature>
<protein>
    <submittedName>
        <fullName evidence="3">Uncharacterized protein</fullName>
    </submittedName>
</protein>
<feature type="region of interest" description="Disordered" evidence="1">
    <location>
        <begin position="567"/>
        <end position="674"/>
    </location>
</feature>
<name>A0A166KHI0_9AGAM</name>
<feature type="compositionally biased region" description="Polar residues" evidence="1">
    <location>
        <begin position="168"/>
        <end position="188"/>
    </location>
</feature>
<evidence type="ECO:0000313" key="4">
    <source>
        <dbReference type="Proteomes" id="UP000076532"/>
    </source>
</evidence>
<dbReference type="Proteomes" id="UP000076532">
    <property type="component" value="Unassembled WGS sequence"/>
</dbReference>
<feature type="transmembrane region" description="Helical" evidence="2">
    <location>
        <begin position="425"/>
        <end position="445"/>
    </location>
</feature>
<accession>A0A166KHI0</accession>
<dbReference type="EMBL" id="KV417543">
    <property type="protein sequence ID" value="KZP21911.1"/>
    <property type="molecule type" value="Genomic_DNA"/>
</dbReference>
<feature type="compositionally biased region" description="Basic and acidic residues" evidence="1">
    <location>
        <begin position="586"/>
        <end position="608"/>
    </location>
</feature>
<evidence type="ECO:0000256" key="1">
    <source>
        <dbReference type="SAM" id="MobiDB-lite"/>
    </source>
</evidence>
<evidence type="ECO:0000256" key="2">
    <source>
        <dbReference type="SAM" id="Phobius"/>
    </source>
</evidence>
<keyword evidence="2" id="KW-0472">Membrane</keyword>
<feature type="region of interest" description="Disordered" evidence="1">
    <location>
        <begin position="1"/>
        <end position="188"/>
    </location>
</feature>
<feature type="transmembrane region" description="Helical" evidence="2">
    <location>
        <begin position="474"/>
        <end position="501"/>
    </location>
</feature>
<gene>
    <name evidence="3" type="ORF">FIBSPDRAFT_860052</name>
</gene>
<feature type="compositionally biased region" description="Polar residues" evidence="1">
    <location>
        <begin position="49"/>
        <end position="59"/>
    </location>
</feature>
<dbReference type="OrthoDB" id="3062801at2759"/>
<feature type="compositionally biased region" description="Polar residues" evidence="1">
    <location>
        <begin position="1"/>
        <end position="12"/>
    </location>
</feature>
<keyword evidence="2" id="KW-1133">Transmembrane helix</keyword>
<feature type="transmembrane region" description="Helical" evidence="2">
    <location>
        <begin position="521"/>
        <end position="542"/>
    </location>
</feature>
<feature type="compositionally biased region" description="Low complexity" evidence="1">
    <location>
        <begin position="624"/>
        <end position="636"/>
    </location>
</feature>
<organism evidence="3 4">
    <name type="scientific">Athelia psychrophila</name>
    <dbReference type="NCBI Taxonomy" id="1759441"/>
    <lineage>
        <taxon>Eukaryota</taxon>
        <taxon>Fungi</taxon>
        <taxon>Dikarya</taxon>
        <taxon>Basidiomycota</taxon>
        <taxon>Agaricomycotina</taxon>
        <taxon>Agaricomycetes</taxon>
        <taxon>Agaricomycetidae</taxon>
        <taxon>Atheliales</taxon>
        <taxon>Atheliaceae</taxon>
        <taxon>Athelia</taxon>
    </lineage>
</organism>
<proteinExistence type="predicted"/>
<feature type="compositionally biased region" description="Gly residues" evidence="1">
    <location>
        <begin position="568"/>
        <end position="578"/>
    </location>
</feature>
<keyword evidence="4" id="KW-1185">Reference proteome</keyword>
<reference evidence="3 4" key="1">
    <citation type="journal article" date="2016" name="Mol. Biol. Evol.">
        <title>Comparative Genomics of Early-Diverging Mushroom-Forming Fungi Provides Insights into the Origins of Lignocellulose Decay Capabilities.</title>
        <authorList>
            <person name="Nagy L.G."/>
            <person name="Riley R."/>
            <person name="Tritt A."/>
            <person name="Adam C."/>
            <person name="Daum C."/>
            <person name="Floudas D."/>
            <person name="Sun H."/>
            <person name="Yadav J.S."/>
            <person name="Pangilinan J."/>
            <person name="Larsson K.H."/>
            <person name="Matsuura K."/>
            <person name="Barry K."/>
            <person name="Labutti K."/>
            <person name="Kuo R."/>
            <person name="Ohm R.A."/>
            <person name="Bhattacharya S.S."/>
            <person name="Shirouzu T."/>
            <person name="Yoshinaga Y."/>
            <person name="Martin F.M."/>
            <person name="Grigoriev I.V."/>
            <person name="Hibbett D.S."/>
        </authorList>
    </citation>
    <scope>NUCLEOTIDE SEQUENCE [LARGE SCALE GENOMIC DNA]</scope>
    <source>
        <strain evidence="3 4">CBS 109695</strain>
    </source>
</reference>
<feature type="compositionally biased region" description="Low complexity" evidence="1">
    <location>
        <begin position="73"/>
        <end position="102"/>
    </location>
</feature>
<keyword evidence="2" id="KW-0812">Transmembrane</keyword>